<dbReference type="SUPFAM" id="SSF140860">
    <property type="entry name" value="Pseudo ankyrin repeat-like"/>
    <property type="match status" value="1"/>
</dbReference>
<accession>A0A150GJU0</accession>
<organism evidence="1 2">
    <name type="scientific">Gonium pectorale</name>
    <name type="common">Green alga</name>
    <dbReference type="NCBI Taxonomy" id="33097"/>
    <lineage>
        <taxon>Eukaryota</taxon>
        <taxon>Viridiplantae</taxon>
        <taxon>Chlorophyta</taxon>
        <taxon>core chlorophytes</taxon>
        <taxon>Chlorophyceae</taxon>
        <taxon>CS clade</taxon>
        <taxon>Chlamydomonadales</taxon>
        <taxon>Volvocaceae</taxon>
        <taxon>Gonium</taxon>
    </lineage>
</organism>
<evidence type="ECO:0000313" key="2">
    <source>
        <dbReference type="Proteomes" id="UP000075714"/>
    </source>
</evidence>
<dbReference type="GO" id="GO:0030149">
    <property type="term" value="P:sphingolipid catabolic process"/>
    <property type="evidence" value="ECO:0007669"/>
    <property type="project" value="TreeGrafter"/>
</dbReference>
<reference evidence="2" key="1">
    <citation type="journal article" date="2016" name="Nat. Commun.">
        <title>The Gonium pectorale genome demonstrates co-option of cell cycle regulation during the evolution of multicellularity.</title>
        <authorList>
            <person name="Hanschen E.R."/>
            <person name="Marriage T.N."/>
            <person name="Ferris P.J."/>
            <person name="Hamaji T."/>
            <person name="Toyoda A."/>
            <person name="Fujiyama A."/>
            <person name="Neme R."/>
            <person name="Noguchi H."/>
            <person name="Minakuchi Y."/>
            <person name="Suzuki M."/>
            <person name="Kawai-Toyooka H."/>
            <person name="Smith D.R."/>
            <person name="Sparks H."/>
            <person name="Anderson J."/>
            <person name="Bakaric R."/>
            <person name="Luria V."/>
            <person name="Karger A."/>
            <person name="Kirschner M.W."/>
            <person name="Durand P.M."/>
            <person name="Michod R.E."/>
            <person name="Nozaki H."/>
            <person name="Olson B.J."/>
        </authorList>
    </citation>
    <scope>NUCLEOTIDE SEQUENCE [LARGE SCALE GENOMIC DNA]</scope>
    <source>
        <strain evidence="2">NIES-2863</strain>
    </source>
</reference>
<sequence length="510" mass="54063">MQQSSHIWIPGIVERIAHFLPPNAVACSLRLVDKATAELLRRPDCTLTRLSQPVPYDAFVWQWGRPGAMHALTLAQRRKLLCLTATSGATANLAIAARAAGCRPTHQVAYDAGKAGQLGSVLMLEQLGCDVQDAVRGAASGGHLALCRELGGHADVVDWVLHSSGQECEPDLPHAWNLVASVAGSCSLDALQRFFSELIGPRAVDGGGGLEDELYQGWVLAAAAGSATPDWRAKVEWLESCGFPRSCDVCHVAVGRPDALERFGWLRRRGVSVCPAGDACALASMDAAARAGNLEAMDFLAGSWPAHSDFTGAAEAAAEKGHLERPSARGGLAGGDARGCMATPGLLDEELLDEELLDEELLAAAAESGGVELLAWLWERGCAWDGRAVTAAASSGCTAALEWLAERGCPMESGAAFVWAAREADLATLNSLRRLGCPWGSVGDVFRAGFYGGLEVLSWLVAAGFSVDWAEAEAEAGGRAAAAIHEASLRQEDTERMLSWVRFEASRRRR</sequence>
<name>A0A150GJU0_GONPE</name>
<dbReference type="GO" id="GO:0005783">
    <property type="term" value="C:endoplasmic reticulum"/>
    <property type="evidence" value="ECO:0007669"/>
    <property type="project" value="TreeGrafter"/>
</dbReference>
<evidence type="ECO:0000313" key="1">
    <source>
        <dbReference type="EMBL" id="KXZ50082.1"/>
    </source>
</evidence>
<comment type="caution">
    <text evidence="1">The sequence shown here is derived from an EMBL/GenBank/DDBJ whole genome shotgun (WGS) entry which is preliminary data.</text>
</comment>
<dbReference type="AlphaFoldDB" id="A0A150GJU0"/>
<dbReference type="GO" id="GO:0016020">
    <property type="term" value="C:membrane"/>
    <property type="evidence" value="ECO:0007669"/>
    <property type="project" value="TreeGrafter"/>
</dbReference>
<dbReference type="GO" id="GO:0046513">
    <property type="term" value="P:ceramide biosynthetic process"/>
    <property type="evidence" value="ECO:0007669"/>
    <property type="project" value="TreeGrafter"/>
</dbReference>
<dbReference type="EMBL" id="LSYV01000019">
    <property type="protein sequence ID" value="KXZ50082.1"/>
    <property type="molecule type" value="Genomic_DNA"/>
</dbReference>
<dbReference type="PANTHER" id="PTHR12393:SF6">
    <property type="entry name" value="SPHINGOMYELIN PHOSPHODIESTERASE 2"/>
    <property type="match status" value="1"/>
</dbReference>
<gene>
    <name evidence="1" type="ORF">GPECTOR_18g6</name>
</gene>
<dbReference type="Proteomes" id="UP000075714">
    <property type="component" value="Unassembled WGS sequence"/>
</dbReference>
<dbReference type="GO" id="GO:0071944">
    <property type="term" value="C:cell periphery"/>
    <property type="evidence" value="ECO:0007669"/>
    <property type="project" value="TreeGrafter"/>
</dbReference>
<proteinExistence type="predicted"/>
<keyword evidence="2" id="KW-1185">Reference proteome</keyword>
<dbReference type="GO" id="GO:0004620">
    <property type="term" value="F:phospholipase activity"/>
    <property type="evidence" value="ECO:0007669"/>
    <property type="project" value="TreeGrafter"/>
</dbReference>
<dbReference type="PANTHER" id="PTHR12393">
    <property type="entry name" value="SPHINGOMYELIN PHOSPHODIESTERASE RELATED"/>
    <property type="match status" value="1"/>
</dbReference>
<protein>
    <submittedName>
        <fullName evidence="1">Uncharacterized protein</fullName>
    </submittedName>
</protein>